<organism evidence="4 5">
    <name type="scientific">Acetobacteroides hydrogenigenes</name>
    <dbReference type="NCBI Taxonomy" id="979970"/>
    <lineage>
        <taxon>Bacteria</taxon>
        <taxon>Pseudomonadati</taxon>
        <taxon>Bacteroidota</taxon>
        <taxon>Bacteroidia</taxon>
        <taxon>Bacteroidales</taxon>
        <taxon>Rikenellaceae</taxon>
        <taxon>Acetobacteroides</taxon>
    </lineage>
</organism>
<dbReference type="Gene3D" id="3.90.550.10">
    <property type="entry name" value="Spore Coat Polysaccharide Biosynthesis Protein SpsA, Chain A"/>
    <property type="match status" value="1"/>
</dbReference>
<evidence type="ECO:0000256" key="2">
    <source>
        <dbReference type="ARBA" id="ARBA00022695"/>
    </source>
</evidence>
<dbReference type="InterPro" id="IPR050088">
    <property type="entry name" value="IspD/TarI_cytidylyltransf_bact"/>
</dbReference>
<protein>
    <recommendedName>
        <fullName evidence="3">2-C-methyl-D-erythritol 4-phosphate cytidylyltransferase</fullName>
        <ecNumber evidence="3">2.7.7.60</ecNumber>
    </recommendedName>
    <alternativeName>
        <fullName evidence="3">4-diphosphocytidyl-2C-methyl-D-erythritol synthase</fullName>
    </alternativeName>
    <alternativeName>
        <fullName evidence="3">MEP cytidylyltransferase</fullName>
        <shortName evidence="3">MCT</shortName>
    </alternativeName>
</protein>
<keyword evidence="1 3" id="KW-0808">Transferase</keyword>
<dbReference type="NCBIfam" id="NF001186">
    <property type="entry name" value="PRK00155.2-3"/>
    <property type="match status" value="1"/>
</dbReference>
<dbReference type="RefSeq" id="WP_131838172.1">
    <property type="nucleotide sequence ID" value="NZ_SLWB01000002.1"/>
</dbReference>
<comment type="function">
    <text evidence="3">Catalyzes the formation of 4-diphosphocytidyl-2-C-methyl-D-erythritol from CTP and 2-C-methyl-D-erythritol 4-phosphate (MEP).</text>
</comment>
<dbReference type="CDD" id="cd02516">
    <property type="entry name" value="CDP-ME_synthetase"/>
    <property type="match status" value="1"/>
</dbReference>
<dbReference type="Proteomes" id="UP000294830">
    <property type="component" value="Unassembled WGS sequence"/>
</dbReference>
<evidence type="ECO:0000313" key="5">
    <source>
        <dbReference type="Proteomes" id="UP000294830"/>
    </source>
</evidence>
<dbReference type="SUPFAM" id="SSF53448">
    <property type="entry name" value="Nucleotide-diphospho-sugar transferases"/>
    <property type="match status" value="1"/>
</dbReference>
<comment type="caution">
    <text evidence="4">The sequence shown here is derived from an EMBL/GenBank/DDBJ whole genome shotgun (WGS) entry which is preliminary data.</text>
</comment>
<dbReference type="InterPro" id="IPR034683">
    <property type="entry name" value="IspD/TarI"/>
</dbReference>
<dbReference type="InterPro" id="IPR029044">
    <property type="entry name" value="Nucleotide-diphossugar_trans"/>
</dbReference>
<feature type="site" description="Transition state stabilizer" evidence="3">
    <location>
        <position position="22"/>
    </location>
</feature>
<evidence type="ECO:0000256" key="1">
    <source>
        <dbReference type="ARBA" id="ARBA00022679"/>
    </source>
</evidence>
<dbReference type="FunFam" id="3.90.550.10:FF:000003">
    <property type="entry name" value="2-C-methyl-D-erythritol 4-phosphate cytidylyltransferase"/>
    <property type="match status" value="1"/>
</dbReference>
<comment type="pathway">
    <text evidence="3">Isoprenoid biosynthesis; isopentenyl diphosphate biosynthesis via DXP pathway; isopentenyl diphosphate from 1-deoxy-D-xylulose 5-phosphate: step 2/6.</text>
</comment>
<keyword evidence="2 3" id="KW-0548">Nucleotidyltransferase</keyword>
<feature type="site" description="Transition state stabilizer" evidence="3">
    <location>
        <position position="15"/>
    </location>
</feature>
<comment type="similarity">
    <text evidence="3">Belongs to the IspD/TarI cytidylyltransferase family. IspD subfamily.</text>
</comment>
<dbReference type="GO" id="GO:0019288">
    <property type="term" value="P:isopentenyl diphosphate biosynthetic process, methylerythritol 4-phosphate pathway"/>
    <property type="evidence" value="ECO:0007669"/>
    <property type="project" value="UniProtKB-UniRule"/>
</dbReference>
<feature type="site" description="Positions MEP for the nucleophilic attack" evidence="3">
    <location>
        <position position="151"/>
    </location>
</feature>
<dbReference type="EMBL" id="SLWB01000002">
    <property type="protein sequence ID" value="TCN72103.1"/>
    <property type="molecule type" value="Genomic_DNA"/>
</dbReference>
<feature type="site" description="Positions MEP for the nucleophilic attack" evidence="3">
    <location>
        <position position="205"/>
    </location>
</feature>
<dbReference type="PANTHER" id="PTHR32125:SF4">
    <property type="entry name" value="2-C-METHYL-D-ERYTHRITOL 4-PHOSPHATE CYTIDYLYLTRANSFERASE, CHLOROPLASTIC"/>
    <property type="match status" value="1"/>
</dbReference>
<keyword evidence="5" id="KW-1185">Reference proteome</keyword>
<evidence type="ECO:0000256" key="3">
    <source>
        <dbReference type="HAMAP-Rule" id="MF_00108"/>
    </source>
</evidence>
<dbReference type="Pfam" id="PF01128">
    <property type="entry name" value="IspD"/>
    <property type="match status" value="1"/>
</dbReference>
<dbReference type="GO" id="GO:0050518">
    <property type="term" value="F:2-C-methyl-D-erythritol 4-phosphate cytidylyltransferase activity"/>
    <property type="evidence" value="ECO:0007669"/>
    <property type="project" value="UniProtKB-UniRule"/>
</dbReference>
<dbReference type="UniPathway" id="UPA00056">
    <property type="reaction ID" value="UER00093"/>
</dbReference>
<dbReference type="HAMAP" id="MF_00108">
    <property type="entry name" value="IspD"/>
    <property type="match status" value="1"/>
</dbReference>
<dbReference type="AlphaFoldDB" id="A0A4R2EST8"/>
<dbReference type="InterPro" id="IPR001228">
    <property type="entry name" value="IspD"/>
</dbReference>
<name>A0A4R2EST8_9BACT</name>
<dbReference type="PANTHER" id="PTHR32125">
    <property type="entry name" value="2-C-METHYL-D-ERYTHRITOL 4-PHOSPHATE CYTIDYLYLTRANSFERASE, CHLOROPLASTIC"/>
    <property type="match status" value="1"/>
</dbReference>
<dbReference type="EC" id="2.7.7.60" evidence="3"/>
<gene>
    <name evidence="3" type="primary">ispD</name>
    <name evidence="4" type="ORF">CLV25_10266</name>
</gene>
<evidence type="ECO:0000313" key="4">
    <source>
        <dbReference type="EMBL" id="TCN72103.1"/>
    </source>
</evidence>
<keyword evidence="3" id="KW-0414">Isoprene biosynthesis</keyword>
<dbReference type="OrthoDB" id="9806837at2"/>
<sequence length="223" mass="24627">MKKAVVIVAGGSGSRMRSDIPKQFLLLRGRPILMHTIERFYSYCRNIKIIVVLPQNEIERWNHLCLDYHFTIQHEVAQGGDTRYHSVKNGLALAENGTIVGIHDGVRPLVSTAVIKKCYEEASANKAVIPAIPAVDSLRMVTAEGNSAIDRSSIRLVQTPQVFPSEMLTNAYKQQYTSTFTDDASVVEAYGIPITIVEGNVENIKITNPIDLAIADSIFDSVI</sequence>
<reference evidence="4 5" key="1">
    <citation type="submission" date="2019-03" db="EMBL/GenBank/DDBJ databases">
        <title>Genomic Encyclopedia of Archaeal and Bacterial Type Strains, Phase II (KMG-II): from individual species to whole genera.</title>
        <authorList>
            <person name="Goeker M."/>
        </authorList>
    </citation>
    <scope>NUCLEOTIDE SEQUENCE [LARGE SCALE GENOMIC DNA]</scope>
    <source>
        <strain evidence="4 5">RL-C</strain>
    </source>
</reference>
<comment type="catalytic activity">
    <reaction evidence="3">
        <text>2-C-methyl-D-erythritol 4-phosphate + CTP + H(+) = 4-CDP-2-C-methyl-D-erythritol + diphosphate</text>
        <dbReference type="Rhea" id="RHEA:13429"/>
        <dbReference type="ChEBI" id="CHEBI:15378"/>
        <dbReference type="ChEBI" id="CHEBI:33019"/>
        <dbReference type="ChEBI" id="CHEBI:37563"/>
        <dbReference type="ChEBI" id="CHEBI:57823"/>
        <dbReference type="ChEBI" id="CHEBI:58262"/>
        <dbReference type="EC" id="2.7.7.60"/>
    </reaction>
</comment>
<dbReference type="NCBIfam" id="TIGR00453">
    <property type="entry name" value="ispD"/>
    <property type="match status" value="1"/>
</dbReference>
<accession>A0A4R2EST8</accession>
<proteinExistence type="inferred from homology"/>